<keyword evidence="4" id="KW-1185">Reference proteome</keyword>
<dbReference type="AlphaFoldDB" id="A0A6P8YT01"/>
<dbReference type="InParanoid" id="A0A6P8YT01"/>
<evidence type="ECO:0000256" key="2">
    <source>
        <dbReference type="SAM" id="SignalP"/>
    </source>
</evidence>
<evidence type="ECO:0000313" key="5">
    <source>
        <dbReference type="RefSeq" id="XP_034237187.1"/>
    </source>
</evidence>
<dbReference type="GeneID" id="117642768"/>
<dbReference type="KEGG" id="tpal:117642768"/>
<dbReference type="PROSITE" id="PS51886">
    <property type="entry name" value="TLDC"/>
    <property type="match status" value="1"/>
</dbReference>
<sequence>MLLLLPLAIHLLCVCACVRDLVRPCASVLVSESGGGGGGGEATSVNLDATSSNNIFRLTRLLVCGSGSRQLHCVCAACCVAVAGRGALQRCVAGARVSSRVPCICSKQAASAAMGNHHSHSDNGSGPRKSISRTSSGADIKEQNHGTSLVPIDKLAKILVHKTSDEGSGQNVISADVFSKYLFPQYPELGLKMYNYMAKCGGVSKSSNHISASTFRQQADKLLSVLPDERIVELYVKAFSDGSEEVTQEQVFDLLMLTYRLAMENYPGGPQTCLQIHHTLQAVVDSAFHKKLAVSSGYMSNWLLQHLPRLVPLLHRYVVHVLTTAYRALQEKQPVTTSAPEEASDEAKEGMELSTPVLEKNVDVDSKGPYLLPVSQVWLLATSLPPLYTMPSQHPNGSSSPTQPNCMSAQSLIAKMLGSTYPSHWAPLYSSDQHGMGANRFLHHVLSYRGPTLTFLRGQEGVEFCVAADSEWHESNHYWGCENSCILQILPLFHVIERGAKILYLNLTIRGYPKGIHAGSNPSKPSLKLDESFGMITYSGIPYPLTSVEVWGCGTSKSREQQLELKKWEVKQAEKQRVVKLSAAEWADHPDRYLLELGGRQTYNTPSN</sequence>
<feature type="chain" id="PRO_5028222745" evidence="2">
    <location>
        <begin position="17"/>
        <end position="608"/>
    </location>
</feature>
<feature type="domain" description="TLDc" evidence="3">
    <location>
        <begin position="399"/>
        <end position="554"/>
    </location>
</feature>
<dbReference type="OrthoDB" id="289228at2759"/>
<evidence type="ECO:0000313" key="4">
    <source>
        <dbReference type="Proteomes" id="UP000515158"/>
    </source>
</evidence>
<dbReference type="RefSeq" id="XP_034237187.1">
    <property type="nucleotide sequence ID" value="XM_034381296.1"/>
</dbReference>
<feature type="signal peptide" evidence="2">
    <location>
        <begin position="1"/>
        <end position="16"/>
    </location>
</feature>
<evidence type="ECO:0000256" key="1">
    <source>
        <dbReference type="SAM" id="MobiDB-lite"/>
    </source>
</evidence>
<accession>A0A6P8YT01</accession>
<dbReference type="Proteomes" id="UP000515158">
    <property type="component" value="Unplaced"/>
</dbReference>
<feature type="region of interest" description="Disordered" evidence="1">
    <location>
        <begin position="332"/>
        <end position="351"/>
    </location>
</feature>
<protein>
    <submittedName>
        <fullName evidence="5">Uncharacterized protein LOC117642768 isoform X1</fullName>
    </submittedName>
</protein>
<name>A0A6P8YT01_THRPL</name>
<dbReference type="InterPro" id="IPR006571">
    <property type="entry name" value="TLDc_dom"/>
</dbReference>
<dbReference type="SMART" id="SM00584">
    <property type="entry name" value="TLDc"/>
    <property type="match status" value="1"/>
</dbReference>
<proteinExistence type="predicted"/>
<reference evidence="5" key="1">
    <citation type="submission" date="2025-08" db="UniProtKB">
        <authorList>
            <consortium name="RefSeq"/>
        </authorList>
    </citation>
    <scope>IDENTIFICATION</scope>
    <source>
        <tissue evidence="5">Total insect</tissue>
    </source>
</reference>
<evidence type="ECO:0000259" key="3">
    <source>
        <dbReference type="PROSITE" id="PS51886"/>
    </source>
</evidence>
<dbReference type="Pfam" id="PF07534">
    <property type="entry name" value="TLD"/>
    <property type="match status" value="1"/>
</dbReference>
<dbReference type="FunCoup" id="A0A6P8YT01">
    <property type="interactions" value="4"/>
</dbReference>
<gene>
    <name evidence="5" type="primary">LOC117642768</name>
</gene>
<organism evidence="5">
    <name type="scientific">Thrips palmi</name>
    <name type="common">Melon thrips</name>
    <dbReference type="NCBI Taxonomy" id="161013"/>
    <lineage>
        <taxon>Eukaryota</taxon>
        <taxon>Metazoa</taxon>
        <taxon>Ecdysozoa</taxon>
        <taxon>Arthropoda</taxon>
        <taxon>Hexapoda</taxon>
        <taxon>Insecta</taxon>
        <taxon>Pterygota</taxon>
        <taxon>Neoptera</taxon>
        <taxon>Paraneoptera</taxon>
        <taxon>Thysanoptera</taxon>
        <taxon>Terebrantia</taxon>
        <taxon>Thripoidea</taxon>
        <taxon>Thripidae</taxon>
        <taxon>Thrips</taxon>
    </lineage>
</organism>
<keyword evidence="2" id="KW-0732">Signal</keyword>
<feature type="region of interest" description="Disordered" evidence="1">
    <location>
        <begin position="115"/>
        <end position="143"/>
    </location>
</feature>